<protein>
    <submittedName>
        <fullName evidence="3">Uncharacterized protein</fullName>
    </submittedName>
</protein>
<organism evidence="3 4">
    <name type="scientific">Arthrobacter terrae</name>
    <dbReference type="NCBI Taxonomy" id="2935737"/>
    <lineage>
        <taxon>Bacteria</taxon>
        <taxon>Bacillati</taxon>
        <taxon>Actinomycetota</taxon>
        <taxon>Actinomycetes</taxon>
        <taxon>Micrococcales</taxon>
        <taxon>Micrococcaceae</taxon>
        <taxon>Arthrobacter</taxon>
    </lineage>
</organism>
<feature type="compositionally biased region" description="Polar residues" evidence="1">
    <location>
        <begin position="29"/>
        <end position="38"/>
    </location>
</feature>
<comment type="caution">
    <text evidence="3">The sequence shown here is derived from an EMBL/GenBank/DDBJ whole genome shotgun (WGS) entry which is preliminary data.</text>
</comment>
<keyword evidence="2" id="KW-0812">Transmembrane</keyword>
<dbReference type="EMBL" id="JADNYM010000006">
    <property type="protein sequence ID" value="MBG0739000.1"/>
    <property type="molecule type" value="Genomic_DNA"/>
</dbReference>
<keyword evidence="2" id="KW-1133">Transmembrane helix</keyword>
<gene>
    <name evidence="3" type="ORF">IV500_06125</name>
</gene>
<keyword evidence="4" id="KW-1185">Reference proteome</keyword>
<keyword evidence="2" id="KW-0472">Membrane</keyword>
<feature type="transmembrane region" description="Helical" evidence="2">
    <location>
        <begin position="89"/>
        <end position="111"/>
    </location>
</feature>
<name>A0A931G503_9MICC</name>
<evidence type="ECO:0000256" key="1">
    <source>
        <dbReference type="SAM" id="MobiDB-lite"/>
    </source>
</evidence>
<evidence type="ECO:0000256" key="2">
    <source>
        <dbReference type="SAM" id="Phobius"/>
    </source>
</evidence>
<feature type="region of interest" description="Disordered" evidence="1">
    <location>
        <begin position="18"/>
        <end position="53"/>
    </location>
</feature>
<evidence type="ECO:0000313" key="4">
    <source>
        <dbReference type="Proteomes" id="UP000655366"/>
    </source>
</evidence>
<dbReference type="Proteomes" id="UP000655366">
    <property type="component" value="Unassembled WGS sequence"/>
</dbReference>
<dbReference type="AlphaFoldDB" id="A0A931G503"/>
<sequence length="122" mass="14459">MSDNSSRSDRFLWQQQRLREESDRKHAAQIQSERQSFYSHRDAAAPRRPRKSNEQISADVDYALSLMPVLWIVFKWFLAYMLWHMLMSVAGGLFSAPGIFVTVVFIGLTIWKQVRRRRKRRG</sequence>
<dbReference type="RefSeq" id="WP_196395948.1">
    <property type="nucleotide sequence ID" value="NZ_JADNYM010000006.1"/>
</dbReference>
<proteinExistence type="predicted"/>
<evidence type="ECO:0000313" key="3">
    <source>
        <dbReference type="EMBL" id="MBG0739000.1"/>
    </source>
</evidence>
<feature type="transmembrane region" description="Helical" evidence="2">
    <location>
        <begin position="60"/>
        <end position="83"/>
    </location>
</feature>
<reference evidence="3 4" key="1">
    <citation type="submission" date="2020-11" db="EMBL/GenBank/DDBJ databases">
        <title>Arthrobacter antarcticus sp. nov., isolated from Antarctic Soil.</title>
        <authorList>
            <person name="Li J."/>
        </authorList>
    </citation>
    <scope>NUCLEOTIDE SEQUENCE [LARGE SCALE GENOMIC DNA]</scope>
    <source>
        <strain evidence="3 4">Z1-20</strain>
    </source>
</reference>
<accession>A0A931G503</accession>